<keyword evidence="9" id="KW-0808">Transferase</keyword>
<accession>A0AAF0WI09</accession>
<evidence type="ECO:0000256" key="23">
    <source>
        <dbReference type="SAM" id="Phobius"/>
    </source>
</evidence>
<dbReference type="InterPro" id="IPR000719">
    <property type="entry name" value="Prot_kinase_dom"/>
</dbReference>
<dbReference type="InterPro" id="IPR017441">
    <property type="entry name" value="Protein_kinase_ATP_BS"/>
</dbReference>
<dbReference type="InterPro" id="IPR013210">
    <property type="entry name" value="LRR_N_plant-typ"/>
</dbReference>
<keyword evidence="19" id="KW-0325">Glycoprotein</keyword>
<dbReference type="Proteomes" id="UP000077755">
    <property type="component" value="Chromosome 2"/>
</dbReference>
<organism evidence="26 27">
    <name type="scientific">Daucus carota subsp. sativus</name>
    <name type="common">Carrot</name>
    <dbReference type="NCBI Taxonomy" id="79200"/>
    <lineage>
        <taxon>Eukaryota</taxon>
        <taxon>Viridiplantae</taxon>
        <taxon>Streptophyta</taxon>
        <taxon>Embryophyta</taxon>
        <taxon>Tracheophyta</taxon>
        <taxon>Spermatophyta</taxon>
        <taxon>Magnoliopsida</taxon>
        <taxon>eudicotyledons</taxon>
        <taxon>Gunneridae</taxon>
        <taxon>Pentapetalae</taxon>
        <taxon>asterids</taxon>
        <taxon>campanulids</taxon>
        <taxon>Apiales</taxon>
        <taxon>Apiaceae</taxon>
        <taxon>Apioideae</taxon>
        <taxon>Scandiceae</taxon>
        <taxon>Daucinae</taxon>
        <taxon>Daucus</taxon>
        <taxon>Daucus sect. Daucus</taxon>
    </lineage>
</organism>
<evidence type="ECO:0000256" key="12">
    <source>
        <dbReference type="ARBA" id="ARBA00022737"/>
    </source>
</evidence>
<keyword evidence="27" id="KW-1185">Reference proteome</keyword>
<comment type="subcellular location">
    <subcellularLocation>
        <location evidence="1">Cell membrane</location>
        <topology evidence="1">Single-pass type I membrane protein</topology>
    </subcellularLocation>
</comment>
<evidence type="ECO:0000256" key="2">
    <source>
        <dbReference type="ARBA" id="ARBA00008684"/>
    </source>
</evidence>
<evidence type="ECO:0000256" key="9">
    <source>
        <dbReference type="ARBA" id="ARBA00022679"/>
    </source>
</evidence>
<dbReference type="SUPFAM" id="SSF52058">
    <property type="entry name" value="L domain-like"/>
    <property type="match status" value="3"/>
</dbReference>
<dbReference type="PROSITE" id="PS00107">
    <property type="entry name" value="PROTEIN_KINASE_ATP"/>
    <property type="match status" value="1"/>
</dbReference>
<evidence type="ECO:0000256" key="24">
    <source>
        <dbReference type="SAM" id="SignalP"/>
    </source>
</evidence>
<dbReference type="GO" id="GO:0009414">
    <property type="term" value="P:response to water deprivation"/>
    <property type="evidence" value="ECO:0007669"/>
    <property type="project" value="UniProtKB-ARBA"/>
</dbReference>
<dbReference type="Gene3D" id="3.80.10.10">
    <property type="entry name" value="Ribonuclease Inhibitor"/>
    <property type="match status" value="4"/>
</dbReference>
<dbReference type="EC" id="2.7.11.1" evidence="3"/>
<evidence type="ECO:0000256" key="14">
    <source>
        <dbReference type="ARBA" id="ARBA00022777"/>
    </source>
</evidence>
<dbReference type="GO" id="GO:0005886">
    <property type="term" value="C:plasma membrane"/>
    <property type="evidence" value="ECO:0007669"/>
    <property type="project" value="UniProtKB-SubCell"/>
</dbReference>
<keyword evidence="4" id="KW-0217">Developmental protein</keyword>
<dbReference type="InterPro" id="IPR003591">
    <property type="entry name" value="Leu-rich_rpt_typical-subtyp"/>
</dbReference>
<evidence type="ECO:0000256" key="3">
    <source>
        <dbReference type="ARBA" id="ARBA00012513"/>
    </source>
</evidence>
<dbReference type="GO" id="GO:0009942">
    <property type="term" value="P:longitudinal axis specification"/>
    <property type="evidence" value="ECO:0007669"/>
    <property type="project" value="UniProtKB-ARBA"/>
</dbReference>
<evidence type="ECO:0000256" key="18">
    <source>
        <dbReference type="ARBA" id="ARBA00023170"/>
    </source>
</evidence>
<evidence type="ECO:0000256" key="6">
    <source>
        <dbReference type="ARBA" id="ARBA00022527"/>
    </source>
</evidence>
<dbReference type="SUPFAM" id="SSF56112">
    <property type="entry name" value="Protein kinase-like (PK-like)"/>
    <property type="match status" value="1"/>
</dbReference>
<dbReference type="PROSITE" id="PS51450">
    <property type="entry name" value="LRR"/>
    <property type="match status" value="1"/>
</dbReference>
<dbReference type="InterPro" id="IPR032675">
    <property type="entry name" value="LRR_dom_sf"/>
</dbReference>
<name>A0AAF0WI09_DAUCS</name>
<dbReference type="GO" id="GO:0005524">
    <property type="term" value="F:ATP binding"/>
    <property type="evidence" value="ECO:0007669"/>
    <property type="project" value="UniProtKB-UniRule"/>
</dbReference>
<comment type="catalytic activity">
    <reaction evidence="20">
        <text>L-threonyl-[protein] + ATP = O-phospho-L-threonyl-[protein] + ADP + H(+)</text>
        <dbReference type="Rhea" id="RHEA:46608"/>
        <dbReference type="Rhea" id="RHEA-COMP:11060"/>
        <dbReference type="Rhea" id="RHEA-COMP:11605"/>
        <dbReference type="ChEBI" id="CHEBI:15378"/>
        <dbReference type="ChEBI" id="CHEBI:30013"/>
        <dbReference type="ChEBI" id="CHEBI:30616"/>
        <dbReference type="ChEBI" id="CHEBI:61977"/>
        <dbReference type="ChEBI" id="CHEBI:456216"/>
        <dbReference type="EC" id="2.7.11.1"/>
    </reaction>
</comment>
<evidence type="ECO:0000256" key="10">
    <source>
        <dbReference type="ARBA" id="ARBA00022692"/>
    </source>
</evidence>
<keyword evidence="5" id="KW-1003">Cell membrane</keyword>
<dbReference type="PANTHER" id="PTHR48056">
    <property type="entry name" value="LRR RECEPTOR-LIKE SERINE/THREONINE-PROTEIN KINASE-RELATED"/>
    <property type="match status" value="1"/>
</dbReference>
<dbReference type="AlphaFoldDB" id="A0AAF0WI09"/>
<evidence type="ECO:0000313" key="26">
    <source>
        <dbReference type="EMBL" id="WOG88886.1"/>
    </source>
</evidence>
<evidence type="ECO:0000256" key="15">
    <source>
        <dbReference type="ARBA" id="ARBA00022840"/>
    </source>
</evidence>
<evidence type="ECO:0000313" key="27">
    <source>
        <dbReference type="Proteomes" id="UP000077755"/>
    </source>
</evidence>
<evidence type="ECO:0000256" key="19">
    <source>
        <dbReference type="ARBA" id="ARBA00023180"/>
    </source>
</evidence>
<dbReference type="PANTHER" id="PTHR48056:SF63">
    <property type="entry name" value="PROTEIN KINASE DOMAIN-CONTAINING PROTEIN"/>
    <property type="match status" value="1"/>
</dbReference>
<comment type="catalytic activity">
    <reaction evidence="21">
        <text>L-seryl-[protein] + ATP = O-phospho-L-seryl-[protein] + ADP + H(+)</text>
        <dbReference type="Rhea" id="RHEA:17989"/>
        <dbReference type="Rhea" id="RHEA-COMP:9863"/>
        <dbReference type="Rhea" id="RHEA-COMP:11604"/>
        <dbReference type="ChEBI" id="CHEBI:15378"/>
        <dbReference type="ChEBI" id="CHEBI:29999"/>
        <dbReference type="ChEBI" id="CHEBI:30616"/>
        <dbReference type="ChEBI" id="CHEBI:83421"/>
        <dbReference type="ChEBI" id="CHEBI:456216"/>
        <dbReference type="EC" id="2.7.11.1"/>
    </reaction>
</comment>
<dbReference type="FunFam" id="3.80.10.10:FF:000095">
    <property type="entry name" value="LRR receptor-like serine/threonine-protein kinase GSO1"/>
    <property type="match status" value="1"/>
</dbReference>
<dbReference type="FunFam" id="1.10.510.10:FF:000192">
    <property type="entry name" value="LRR receptor-like serine/threonine-protein kinase RPK2"/>
    <property type="match status" value="1"/>
</dbReference>
<keyword evidence="17 23" id="KW-0472">Membrane</keyword>
<evidence type="ECO:0000256" key="8">
    <source>
        <dbReference type="ARBA" id="ARBA00022614"/>
    </source>
</evidence>
<evidence type="ECO:0000256" key="16">
    <source>
        <dbReference type="ARBA" id="ARBA00022989"/>
    </source>
</evidence>
<dbReference type="SMART" id="SM00365">
    <property type="entry name" value="LRR_SD22"/>
    <property type="match status" value="6"/>
</dbReference>
<dbReference type="InterPro" id="IPR011009">
    <property type="entry name" value="Kinase-like_dom_sf"/>
</dbReference>
<feature type="chain" id="PRO_5042061935" description="non-specific serine/threonine protein kinase" evidence="24">
    <location>
        <begin position="20"/>
        <end position="1102"/>
    </location>
</feature>
<keyword evidence="15 22" id="KW-0067">ATP-binding</keyword>
<dbReference type="GO" id="GO:0009409">
    <property type="term" value="P:response to cold"/>
    <property type="evidence" value="ECO:0007669"/>
    <property type="project" value="UniProtKB-ARBA"/>
</dbReference>
<dbReference type="InterPro" id="IPR050647">
    <property type="entry name" value="Plant_LRR-RLKs"/>
</dbReference>
<reference evidence="26" key="1">
    <citation type="journal article" date="2016" name="Nat. Genet.">
        <title>A high-quality carrot genome assembly provides new insights into carotenoid accumulation and asterid genome evolution.</title>
        <authorList>
            <person name="Iorizzo M."/>
            <person name="Ellison S."/>
            <person name="Senalik D."/>
            <person name="Zeng P."/>
            <person name="Satapoomin P."/>
            <person name="Huang J."/>
            <person name="Bowman M."/>
            <person name="Iovene M."/>
            <person name="Sanseverino W."/>
            <person name="Cavagnaro P."/>
            <person name="Yildiz M."/>
            <person name="Macko-Podgorni A."/>
            <person name="Moranska E."/>
            <person name="Grzebelus E."/>
            <person name="Grzebelus D."/>
            <person name="Ashrafi H."/>
            <person name="Zheng Z."/>
            <person name="Cheng S."/>
            <person name="Spooner D."/>
            <person name="Van Deynze A."/>
            <person name="Simon P."/>
        </authorList>
    </citation>
    <scope>NUCLEOTIDE SEQUENCE</scope>
    <source>
        <tissue evidence="26">Leaf</tissue>
    </source>
</reference>
<dbReference type="SMART" id="SM00369">
    <property type="entry name" value="LRR_TYP"/>
    <property type="match status" value="8"/>
</dbReference>
<dbReference type="Gene3D" id="3.30.200.20">
    <property type="entry name" value="Phosphorylase Kinase, domain 1"/>
    <property type="match status" value="1"/>
</dbReference>
<evidence type="ECO:0000256" key="22">
    <source>
        <dbReference type="PROSITE-ProRule" id="PRU10141"/>
    </source>
</evidence>
<keyword evidence="8" id="KW-0433">Leucine-rich repeat</keyword>
<feature type="transmembrane region" description="Helical" evidence="23">
    <location>
        <begin position="758"/>
        <end position="781"/>
    </location>
</feature>
<dbReference type="FunFam" id="3.30.200.20:FF:000260">
    <property type="entry name" value="LRR receptor-like serine/threonine-protein kinase RPK2"/>
    <property type="match status" value="1"/>
</dbReference>
<feature type="signal peptide" evidence="24">
    <location>
        <begin position="1"/>
        <end position="19"/>
    </location>
</feature>
<evidence type="ECO:0000256" key="5">
    <source>
        <dbReference type="ARBA" id="ARBA00022475"/>
    </source>
</evidence>
<evidence type="ECO:0000256" key="1">
    <source>
        <dbReference type="ARBA" id="ARBA00004251"/>
    </source>
</evidence>
<dbReference type="Pfam" id="PF00560">
    <property type="entry name" value="LRR_1"/>
    <property type="match status" value="5"/>
</dbReference>
<dbReference type="Pfam" id="PF13855">
    <property type="entry name" value="LRR_8"/>
    <property type="match status" value="2"/>
</dbReference>
<keyword evidence="7" id="KW-0597">Phosphoprotein</keyword>
<keyword evidence="6" id="KW-0723">Serine/threonine-protein kinase</keyword>
<proteinExistence type="inferred from homology"/>
<dbReference type="GO" id="GO:0009945">
    <property type="term" value="P:radial axis specification"/>
    <property type="evidence" value="ECO:0007669"/>
    <property type="project" value="UniProtKB-ARBA"/>
</dbReference>
<dbReference type="GO" id="GO:0051707">
    <property type="term" value="P:response to other organism"/>
    <property type="evidence" value="ECO:0007669"/>
    <property type="project" value="UniProtKB-ARBA"/>
</dbReference>
<feature type="domain" description="Protein kinase" evidence="25">
    <location>
        <begin position="823"/>
        <end position="1095"/>
    </location>
</feature>
<dbReference type="Pfam" id="PF00069">
    <property type="entry name" value="Pkinase"/>
    <property type="match status" value="1"/>
</dbReference>
<dbReference type="Gene3D" id="1.10.510.10">
    <property type="entry name" value="Transferase(Phosphotransferase) domain 1"/>
    <property type="match status" value="1"/>
</dbReference>
<keyword evidence="18" id="KW-0675">Receptor</keyword>
<sequence length="1102" mass="120389">MGRLIYVILFLCFGCSVLGQDKMVLLEFKNSISDPSGILSSWKTDALNFCSWDGVTCNSDSRVVELKIAGGNGGNVFDDSCLKYSEFMLDGYGNEINCSGMNGKLVGELPYVIGKLTMLRVLSLPFNELSGELPSEMWGLKNIEVLDLEGNLITGNLSGNFDSFRKLRVLNLSFNRIGGEIPNSLSKCSDLQVLNLARNKIEGRIPGSFGGFVKLKVLHLSFNLLRGSVPDELLKNCGSLEHMDIAGNYLNGSIPRSFGKCGQLRTLLLSSNTFEGVIPSELGDLKKLEVLDVSQNSLRGNIPTLLGNCSSLSVIVLSGNFGQKAVGIPDALFKEYNMFEGSIPEQVTSLPQLKIFWAPDANLKGRFPSNWGHCDNLEMVNLAQNLFTGKIYGVFEGCKNLHFLNLSSNSISGGLDEKLQVPCMTVFDISSNLLSGLIPSFHNITCTSLFSSSSGLLESSSPSFAYVSSFTCKTLSEIPLPFSSVGFPVIHDFSHNYFSGSVPMLPVIRGSLGKGVEYAFIAAGNNLTGSLHENLFGNCNKFFRMLINVSNNRLSGPLPSGIGVTCRPLKVLDVSKNQISGVIPHSIGYLHSLVKLDLSWNKLQGQVSVDLSRMKNLKYLSLAGNELNGSIPSTFSQLTALQCLELSSNSFSGEIPVGLANLHNLAVLLLENNKLAGSIPTKLSNITSLNSCYISLDNLSKQFLLGSKKMSCSNFLGSLFLPVSRLALPPGEDTHDSVAYPVTSGSKSSNKGFSSIELASIISVSAIVFILLCLVVLFYYIRRKTPNTRAHVSESSERKEVVAFKDIGVPLTYESIVEATGNFNGVHCIGYGGFGATYKAEIAPGTIVAVKRLTLERYQGIPQFDAEVGILGRIKHPNLITLIGYHASEAEMFLIYNFLPRGNLEQYIEKRSKRDVDWRVLHKIALNVANALAFLHDQCNPRVLHRDIKPSNILLDDQYNAYLSDFGLSRLLGISETHATTSVAGTYGYVAPEYALTCRVSEKADVYSFGVVLLELLSDKKCLDRSFSSYGNGFTIISWAIMLQESSREKEFFTSGLWETAPQNHLLEVLKLAVACTAEVKTTRPAMRQVVHILRRSRPPSG</sequence>
<keyword evidence="13 22" id="KW-0547">Nucleotide-binding</keyword>
<dbReference type="SMART" id="SM00220">
    <property type="entry name" value="S_TKc"/>
    <property type="match status" value="1"/>
</dbReference>
<keyword evidence="16 23" id="KW-1133">Transmembrane helix</keyword>
<dbReference type="GO" id="GO:0048508">
    <property type="term" value="P:embryonic meristem development"/>
    <property type="evidence" value="ECO:0007669"/>
    <property type="project" value="UniProtKB-ARBA"/>
</dbReference>
<keyword evidence="10 23" id="KW-0812">Transmembrane</keyword>
<evidence type="ECO:0000256" key="13">
    <source>
        <dbReference type="ARBA" id="ARBA00022741"/>
    </source>
</evidence>
<keyword evidence="12" id="KW-0677">Repeat</keyword>
<evidence type="ECO:0000256" key="17">
    <source>
        <dbReference type="ARBA" id="ARBA00023136"/>
    </source>
</evidence>
<dbReference type="Pfam" id="PF08263">
    <property type="entry name" value="LRRNT_2"/>
    <property type="match status" value="1"/>
</dbReference>
<feature type="binding site" evidence="22">
    <location>
        <position position="851"/>
    </location>
    <ligand>
        <name>ATP</name>
        <dbReference type="ChEBI" id="CHEBI:30616"/>
    </ligand>
</feature>
<keyword evidence="11 24" id="KW-0732">Signal</keyword>
<dbReference type="EMBL" id="CP093344">
    <property type="protein sequence ID" value="WOG88886.1"/>
    <property type="molecule type" value="Genomic_DNA"/>
</dbReference>
<evidence type="ECO:0000256" key="4">
    <source>
        <dbReference type="ARBA" id="ARBA00022473"/>
    </source>
</evidence>
<protein>
    <recommendedName>
        <fullName evidence="3">non-specific serine/threonine protein kinase</fullName>
        <ecNumber evidence="3">2.7.11.1</ecNumber>
    </recommendedName>
</protein>
<evidence type="ECO:0000256" key="7">
    <source>
        <dbReference type="ARBA" id="ARBA00022553"/>
    </source>
</evidence>
<reference evidence="26" key="2">
    <citation type="submission" date="2022-03" db="EMBL/GenBank/DDBJ databases">
        <title>Draft title - Genomic analysis of global carrot germplasm unveils the trajectory of domestication and the origin of high carotenoid orange carrot.</title>
        <authorList>
            <person name="Iorizzo M."/>
            <person name="Ellison S."/>
            <person name="Senalik D."/>
            <person name="Macko-Podgorni A."/>
            <person name="Grzebelus D."/>
            <person name="Bostan H."/>
            <person name="Rolling W."/>
            <person name="Curaba J."/>
            <person name="Simon P."/>
        </authorList>
    </citation>
    <scope>NUCLEOTIDE SEQUENCE</scope>
    <source>
        <tissue evidence="26">Leaf</tissue>
    </source>
</reference>
<gene>
    <name evidence="26" type="ORF">DCAR_0208121</name>
</gene>
<dbReference type="GO" id="GO:0006952">
    <property type="term" value="P:defense response"/>
    <property type="evidence" value="ECO:0007669"/>
    <property type="project" value="UniProtKB-ARBA"/>
</dbReference>
<dbReference type="PROSITE" id="PS50011">
    <property type="entry name" value="PROTEIN_KINASE_DOM"/>
    <property type="match status" value="1"/>
</dbReference>
<dbReference type="InterPro" id="IPR001611">
    <property type="entry name" value="Leu-rich_rpt"/>
</dbReference>
<dbReference type="PROSITE" id="PS00108">
    <property type="entry name" value="PROTEIN_KINASE_ST"/>
    <property type="match status" value="1"/>
</dbReference>
<comment type="similarity">
    <text evidence="2">Belongs to the protein kinase superfamily. Ser/Thr protein kinase family.</text>
</comment>
<keyword evidence="14" id="KW-0418">Kinase</keyword>
<evidence type="ECO:0000256" key="11">
    <source>
        <dbReference type="ARBA" id="ARBA00022729"/>
    </source>
</evidence>
<evidence type="ECO:0000256" key="20">
    <source>
        <dbReference type="ARBA" id="ARBA00047899"/>
    </source>
</evidence>
<dbReference type="FunFam" id="3.80.10.10:FF:000299">
    <property type="entry name" value="Piriformospora indica-insensitive protein 2"/>
    <property type="match status" value="1"/>
</dbReference>
<dbReference type="GO" id="GO:0004674">
    <property type="term" value="F:protein serine/threonine kinase activity"/>
    <property type="evidence" value="ECO:0007669"/>
    <property type="project" value="UniProtKB-KW"/>
</dbReference>
<evidence type="ECO:0000256" key="21">
    <source>
        <dbReference type="ARBA" id="ARBA00048679"/>
    </source>
</evidence>
<evidence type="ECO:0000259" key="25">
    <source>
        <dbReference type="PROSITE" id="PS50011"/>
    </source>
</evidence>
<dbReference type="InterPro" id="IPR008271">
    <property type="entry name" value="Ser/Thr_kinase_AS"/>
</dbReference>